<sequence length="456" mass="47219">MSGSVVPSADAFFLHIERTGAAQHVGGIVMLEPTDRRPTIEEVRALVGVGFARLPRMRQRLGPPSRWRRPRWVEADQVDLDWHVIEHHSTDGEAGLLRFVGELAEQPMPRDRPLWRIALVRDVAAGVDGAGAAARVGGAGGAGGGGAGGAGGGGFGGGAGGCDALVVLVHHAIADGIGTVLQTFSLFEPRVGLDIPAGGGVGRIGRAAAVAVGLAQLATDGTAAKLPGGSARREFSVADLPLEKVRRIAAVRGVRVTDLLIAAFADGLHAVGKDLPATLRFSVTTMVRTPDSAAEGNATGAIIVEVPVDGRPFDDLLTEVSARTERLRRPTRALASRFVMATGLRVVPEPFAQWFARTVYGPRFLHAVVSNMPGTTAKLTFAGVQHRLAYPILPLVPGTPLAVGALSWAGVLGLGLASDPRLVDGAALAARVARTLTLMSDASGTGPFEGEEEASA</sequence>
<evidence type="ECO:0000256" key="8">
    <source>
        <dbReference type="ARBA" id="ARBA00023098"/>
    </source>
</evidence>
<dbReference type="EC" id="2.3.1.20" evidence="4"/>
<dbReference type="RefSeq" id="WP_184832000.1">
    <property type="nucleotide sequence ID" value="NZ_BAAAVN010000011.1"/>
</dbReference>
<evidence type="ECO:0000313" key="13">
    <source>
        <dbReference type="EMBL" id="MBB5977847.1"/>
    </source>
</evidence>
<feature type="domain" description="O-acyltransferase WSD1 C-terminal" evidence="12">
    <location>
        <begin position="296"/>
        <end position="439"/>
    </location>
</feature>
<dbReference type="Gene3D" id="3.30.559.10">
    <property type="entry name" value="Chloramphenicol acetyltransferase-like domain"/>
    <property type="match status" value="1"/>
</dbReference>
<accession>A0A841DN61</accession>
<dbReference type="InterPro" id="IPR023213">
    <property type="entry name" value="CAT-like_dom_sf"/>
</dbReference>
<comment type="caution">
    <text evidence="13">The sequence shown here is derived from an EMBL/GenBank/DDBJ whole genome shotgun (WGS) entry which is preliminary data.</text>
</comment>
<evidence type="ECO:0000256" key="6">
    <source>
        <dbReference type="ARBA" id="ARBA00022679"/>
    </source>
</evidence>
<name>A0A841DN61_9ACTN</name>
<dbReference type="InterPro" id="IPR004255">
    <property type="entry name" value="O-acyltransferase_WSD1_N"/>
</dbReference>
<dbReference type="GO" id="GO:0071731">
    <property type="term" value="P:response to nitric oxide"/>
    <property type="evidence" value="ECO:0007669"/>
    <property type="project" value="TreeGrafter"/>
</dbReference>
<evidence type="ECO:0000256" key="2">
    <source>
        <dbReference type="ARBA" id="ARBA00005189"/>
    </source>
</evidence>
<dbReference type="EMBL" id="JACHNF010000001">
    <property type="protein sequence ID" value="MBB5977847.1"/>
    <property type="molecule type" value="Genomic_DNA"/>
</dbReference>
<evidence type="ECO:0000256" key="10">
    <source>
        <dbReference type="ARBA" id="ARBA00048109"/>
    </source>
</evidence>
<keyword evidence="9" id="KW-0012">Acyltransferase</keyword>
<evidence type="ECO:0000259" key="11">
    <source>
        <dbReference type="Pfam" id="PF03007"/>
    </source>
</evidence>
<keyword evidence="6" id="KW-0808">Transferase</keyword>
<evidence type="ECO:0000313" key="14">
    <source>
        <dbReference type="Proteomes" id="UP000558997"/>
    </source>
</evidence>
<evidence type="ECO:0000256" key="5">
    <source>
        <dbReference type="ARBA" id="ARBA00022516"/>
    </source>
</evidence>
<organism evidence="13 14">
    <name type="scientific">Kribbella solani</name>
    <dbReference type="NCBI Taxonomy" id="236067"/>
    <lineage>
        <taxon>Bacteria</taxon>
        <taxon>Bacillati</taxon>
        <taxon>Actinomycetota</taxon>
        <taxon>Actinomycetes</taxon>
        <taxon>Propionibacteriales</taxon>
        <taxon>Kribbellaceae</taxon>
        <taxon>Kribbella</taxon>
    </lineage>
</organism>
<keyword evidence="5" id="KW-0444">Lipid biosynthesis</keyword>
<evidence type="ECO:0000256" key="1">
    <source>
        <dbReference type="ARBA" id="ARBA00004771"/>
    </source>
</evidence>
<feature type="domain" description="O-acyltransferase WSD1-like N-terminal" evidence="11">
    <location>
        <begin position="9"/>
        <end position="120"/>
    </location>
</feature>
<evidence type="ECO:0000256" key="3">
    <source>
        <dbReference type="ARBA" id="ARBA00009587"/>
    </source>
</evidence>
<dbReference type="InterPro" id="IPR009721">
    <property type="entry name" value="O-acyltransferase_WSD1_C"/>
</dbReference>
<keyword evidence="14" id="KW-1185">Reference proteome</keyword>
<keyword evidence="7" id="KW-0319">Glycerol metabolism</keyword>
<dbReference type="GO" id="GO:0001666">
    <property type="term" value="P:response to hypoxia"/>
    <property type="evidence" value="ECO:0007669"/>
    <property type="project" value="TreeGrafter"/>
</dbReference>
<dbReference type="InterPro" id="IPR045034">
    <property type="entry name" value="O-acyltransferase_WSD1-like"/>
</dbReference>
<dbReference type="GO" id="GO:0004144">
    <property type="term" value="F:diacylglycerol O-acyltransferase activity"/>
    <property type="evidence" value="ECO:0007669"/>
    <property type="project" value="UniProtKB-EC"/>
</dbReference>
<dbReference type="GO" id="GO:0005886">
    <property type="term" value="C:plasma membrane"/>
    <property type="evidence" value="ECO:0007669"/>
    <property type="project" value="TreeGrafter"/>
</dbReference>
<dbReference type="Pfam" id="PF06974">
    <property type="entry name" value="WS_DGAT_C"/>
    <property type="match status" value="1"/>
</dbReference>
<proteinExistence type="inferred from homology"/>
<comment type="similarity">
    <text evidence="3">Belongs to the long-chain O-acyltransferase family.</text>
</comment>
<evidence type="ECO:0000256" key="4">
    <source>
        <dbReference type="ARBA" id="ARBA00013244"/>
    </source>
</evidence>
<comment type="pathway">
    <text evidence="2">Lipid metabolism.</text>
</comment>
<dbReference type="Proteomes" id="UP000558997">
    <property type="component" value="Unassembled WGS sequence"/>
</dbReference>
<keyword evidence="8" id="KW-0443">Lipid metabolism</keyword>
<dbReference type="GO" id="GO:0051701">
    <property type="term" value="P:biological process involved in interaction with host"/>
    <property type="evidence" value="ECO:0007669"/>
    <property type="project" value="TreeGrafter"/>
</dbReference>
<reference evidence="13 14" key="1">
    <citation type="submission" date="2020-08" db="EMBL/GenBank/DDBJ databases">
        <title>Sequencing the genomes of 1000 actinobacteria strains.</title>
        <authorList>
            <person name="Klenk H.-P."/>
        </authorList>
    </citation>
    <scope>NUCLEOTIDE SEQUENCE [LARGE SCALE GENOMIC DNA]</scope>
    <source>
        <strain evidence="13 14">DSM 17294</strain>
    </source>
</reference>
<dbReference type="AlphaFoldDB" id="A0A841DN61"/>
<evidence type="ECO:0000256" key="7">
    <source>
        <dbReference type="ARBA" id="ARBA00022798"/>
    </source>
</evidence>
<dbReference type="Pfam" id="PF03007">
    <property type="entry name" value="WS_DGAT_cat"/>
    <property type="match status" value="1"/>
</dbReference>
<comment type="pathway">
    <text evidence="1">Glycerolipid metabolism; triacylglycerol biosynthesis.</text>
</comment>
<dbReference type="PANTHER" id="PTHR31650">
    <property type="entry name" value="O-ACYLTRANSFERASE (WSD1-LIKE) FAMILY PROTEIN"/>
    <property type="match status" value="1"/>
</dbReference>
<protein>
    <recommendedName>
        <fullName evidence="4">diacylglycerol O-acyltransferase</fullName>
        <ecNumber evidence="4">2.3.1.20</ecNumber>
    </recommendedName>
</protein>
<dbReference type="UniPathway" id="UPA00282"/>
<evidence type="ECO:0000256" key="9">
    <source>
        <dbReference type="ARBA" id="ARBA00023315"/>
    </source>
</evidence>
<gene>
    <name evidence="13" type="ORF">HDA44_001188</name>
</gene>
<dbReference type="PANTHER" id="PTHR31650:SF1">
    <property type="entry name" value="WAX ESTER SYNTHASE_DIACYLGLYCEROL ACYLTRANSFERASE 4-RELATED"/>
    <property type="match status" value="1"/>
</dbReference>
<comment type="catalytic activity">
    <reaction evidence="10">
        <text>an acyl-CoA + a 1,2-diacyl-sn-glycerol = a triacyl-sn-glycerol + CoA</text>
        <dbReference type="Rhea" id="RHEA:10868"/>
        <dbReference type="ChEBI" id="CHEBI:17815"/>
        <dbReference type="ChEBI" id="CHEBI:57287"/>
        <dbReference type="ChEBI" id="CHEBI:58342"/>
        <dbReference type="ChEBI" id="CHEBI:64615"/>
        <dbReference type="EC" id="2.3.1.20"/>
    </reaction>
</comment>
<evidence type="ECO:0000259" key="12">
    <source>
        <dbReference type="Pfam" id="PF06974"/>
    </source>
</evidence>
<dbReference type="GO" id="GO:0006071">
    <property type="term" value="P:glycerol metabolic process"/>
    <property type="evidence" value="ECO:0007669"/>
    <property type="project" value="UniProtKB-KW"/>
</dbReference>
<dbReference type="GO" id="GO:0019432">
    <property type="term" value="P:triglyceride biosynthetic process"/>
    <property type="evidence" value="ECO:0007669"/>
    <property type="project" value="UniProtKB-UniPathway"/>
</dbReference>